<feature type="non-terminal residue" evidence="2">
    <location>
        <position position="1"/>
    </location>
</feature>
<name>A0A381Q4X6_9ZZZZ</name>
<reference evidence="2" key="1">
    <citation type="submission" date="2018-05" db="EMBL/GenBank/DDBJ databases">
        <authorList>
            <person name="Lanie J.A."/>
            <person name="Ng W.-L."/>
            <person name="Kazmierczak K.M."/>
            <person name="Andrzejewski T.M."/>
            <person name="Davidsen T.M."/>
            <person name="Wayne K.J."/>
            <person name="Tettelin H."/>
            <person name="Glass J.I."/>
            <person name="Rusch D."/>
            <person name="Podicherti R."/>
            <person name="Tsui H.-C.T."/>
            <person name="Winkler M.E."/>
        </authorList>
    </citation>
    <scope>NUCLEOTIDE SEQUENCE</scope>
</reference>
<evidence type="ECO:0000313" key="2">
    <source>
        <dbReference type="EMBL" id="SUZ72673.1"/>
    </source>
</evidence>
<sequence>VPDDLTELFDLPEFVQLPSWADPQFLRSVAVVAVAVSVILLVLAARVIRRLMLRTVVVVLLATLTVGLWGQRSGLTDCVADCSCSLFGQPVEIPADLNPRCSDA</sequence>
<protein>
    <submittedName>
        <fullName evidence="2">Uncharacterized protein</fullName>
    </submittedName>
</protein>
<evidence type="ECO:0000256" key="1">
    <source>
        <dbReference type="SAM" id="Phobius"/>
    </source>
</evidence>
<keyword evidence="1" id="KW-1133">Transmembrane helix</keyword>
<feature type="transmembrane region" description="Helical" evidence="1">
    <location>
        <begin position="51"/>
        <end position="70"/>
    </location>
</feature>
<dbReference type="AlphaFoldDB" id="A0A381Q4X6"/>
<accession>A0A381Q4X6</accession>
<keyword evidence="1" id="KW-0812">Transmembrane</keyword>
<gene>
    <name evidence="2" type="ORF">METZ01_LOCUS25527</name>
</gene>
<feature type="transmembrane region" description="Helical" evidence="1">
    <location>
        <begin position="25"/>
        <end position="44"/>
    </location>
</feature>
<organism evidence="2">
    <name type="scientific">marine metagenome</name>
    <dbReference type="NCBI Taxonomy" id="408172"/>
    <lineage>
        <taxon>unclassified sequences</taxon>
        <taxon>metagenomes</taxon>
        <taxon>ecological metagenomes</taxon>
    </lineage>
</organism>
<keyword evidence="1" id="KW-0472">Membrane</keyword>
<dbReference type="EMBL" id="UINC01001154">
    <property type="protein sequence ID" value="SUZ72673.1"/>
    <property type="molecule type" value="Genomic_DNA"/>
</dbReference>
<proteinExistence type="predicted"/>